<protein>
    <recommendedName>
        <fullName evidence="3 13">Membrane protein insertase YidC</fullName>
    </recommendedName>
    <alternativeName>
        <fullName evidence="12 13">Foldase YidC</fullName>
    </alternativeName>
    <alternativeName>
        <fullName evidence="11 13">Membrane integrase YidC</fullName>
    </alternativeName>
    <alternativeName>
        <fullName evidence="13">Membrane protein YidC</fullName>
    </alternativeName>
</protein>
<accession>A0ABS2GRY7</accession>
<dbReference type="PANTHER" id="PTHR12428:SF65">
    <property type="entry name" value="CYTOCHROME C OXIDASE ASSEMBLY PROTEIN COX18, MITOCHONDRIAL"/>
    <property type="match status" value="1"/>
</dbReference>
<dbReference type="InterPro" id="IPR028055">
    <property type="entry name" value="YidC/Oxa/ALB_C"/>
</dbReference>
<comment type="caution">
    <text evidence="16">The sequence shown here is derived from an EMBL/GenBank/DDBJ whole genome shotgun (WGS) entry which is preliminary data.</text>
</comment>
<dbReference type="Pfam" id="PF02096">
    <property type="entry name" value="60KD_IMP"/>
    <property type="match status" value="1"/>
</dbReference>
<keyword evidence="10 13" id="KW-0143">Chaperone</keyword>
<keyword evidence="6 13" id="KW-0812">Transmembrane</keyword>
<dbReference type="PANTHER" id="PTHR12428">
    <property type="entry name" value="OXA1"/>
    <property type="match status" value="1"/>
</dbReference>
<gene>
    <name evidence="13 16" type="primary">yidC</name>
    <name evidence="16" type="ORF">H5985_00305</name>
</gene>
<keyword evidence="17" id="KW-1185">Reference proteome</keyword>
<evidence type="ECO:0000259" key="15">
    <source>
        <dbReference type="Pfam" id="PF14849"/>
    </source>
</evidence>
<evidence type="ECO:0000313" key="17">
    <source>
        <dbReference type="Proteomes" id="UP000777002"/>
    </source>
</evidence>
<evidence type="ECO:0000256" key="1">
    <source>
        <dbReference type="ARBA" id="ARBA00004429"/>
    </source>
</evidence>
<feature type="transmembrane region" description="Helical" evidence="13">
    <location>
        <begin position="7"/>
        <end position="25"/>
    </location>
</feature>
<dbReference type="CDD" id="cd19961">
    <property type="entry name" value="EcYidC-like_peri"/>
    <property type="match status" value="1"/>
</dbReference>
<evidence type="ECO:0000313" key="16">
    <source>
        <dbReference type="EMBL" id="MBM6927722.1"/>
    </source>
</evidence>
<dbReference type="PRINTS" id="PR00701">
    <property type="entry name" value="60KDINNERMP"/>
</dbReference>
<evidence type="ECO:0000259" key="14">
    <source>
        <dbReference type="Pfam" id="PF02096"/>
    </source>
</evidence>
<dbReference type="InterPro" id="IPR001708">
    <property type="entry name" value="YidC/ALB3/OXA1/COX18"/>
</dbReference>
<dbReference type="NCBIfam" id="NF002352">
    <property type="entry name" value="PRK01318.1-3"/>
    <property type="match status" value="1"/>
</dbReference>
<evidence type="ECO:0000256" key="11">
    <source>
        <dbReference type="ARBA" id="ARBA00033245"/>
    </source>
</evidence>
<keyword evidence="5 13" id="KW-1003">Cell membrane</keyword>
<dbReference type="CDD" id="cd20070">
    <property type="entry name" value="5TM_YidC_Alb3"/>
    <property type="match status" value="1"/>
</dbReference>
<comment type="function">
    <text evidence="13">Required for the insertion and/or proper folding and/or complex formation of integral membrane proteins into the membrane. Involved in integration of membrane proteins that insert both dependently and independently of the Sec translocase complex, as well as at least some lipoproteins. Aids folding of multispanning membrane proteins.</text>
</comment>
<feature type="transmembrane region" description="Helical" evidence="13">
    <location>
        <begin position="447"/>
        <end position="468"/>
    </location>
</feature>
<evidence type="ECO:0000256" key="13">
    <source>
        <dbReference type="HAMAP-Rule" id="MF_01810"/>
    </source>
</evidence>
<evidence type="ECO:0000256" key="4">
    <source>
        <dbReference type="ARBA" id="ARBA00022448"/>
    </source>
</evidence>
<feature type="domain" description="Membrane insertase YidC N-terminal" evidence="15">
    <location>
        <begin position="77"/>
        <end position="367"/>
    </location>
</feature>
<proteinExistence type="inferred from homology"/>
<reference evidence="16 17" key="1">
    <citation type="journal article" date="2021" name="Sci. Rep.">
        <title>The distribution of antibiotic resistance genes in chicken gut microbiota commensals.</title>
        <authorList>
            <person name="Juricova H."/>
            <person name="Matiasovicova J."/>
            <person name="Kubasova T."/>
            <person name="Cejkova D."/>
            <person name="Rychlik I."/>
        </authorList>
    </citation>
    <scope>NUCLEOTIDE SEQUENCE [LARGE SCALE GENOMIC DNA]</scope>
    <source>
        <strain evidence="16 17">An562</strain>
    </source>
</reference>
<dbReference type="InterPro" id="IPR047196">
    <property type="entry name" value="YidC_ALB_C"/>
</dbReference>
<dbReference type="RefSeq" id="WP_205049320.1">
    <property type="nucleotide sequence ID" value="NZ_JACJKX010000001.1"/>
</dbReference>
<evidence type="ECO:0000256" key="2">
    <source>
        <dbReference type="ARBA" id="ARBA00010527"/>
    </source>
</evidence>
<dbReference type="Proteomes" id="UP000777002">
    <property type="component" value="Unassembled WGS sequence"/>
</dbReference>
<dbReference type="InterPro" id="IPR038221">
    <property type="entry name" value="YidC_periplasmic_sf"/>
</dbReference>
<feature type="transmembrane region" description="Helical" evidence="13">
    <location>
        <begin position="517"/>
        <end position="541"/>
    </location>
</feature>
<evidence type="ECO:0000256" key="5">
    <source>
        <dbReference type="ARBA" id="ARBA00022475"/>
    </source>
</evidence>
<dbReference type="NCBIfam" id="TIGR03593">
    <property type="entry name" value="yidC_nterm"/>
    <property type="match status" value="1"/>
</dbReference>
<keyword evidence="7 13" id="KW-0653">Protein transport</keyword>
<keyword evidence="9 13" id="KW-0472">Membrane</keyword>
<comment type="subcellular location">
    <subcellularLocation>
        <location evidence="1">Cell inner membrane</location>
        <topology evidence="1">Multi-pass membrane protein</topology>
    </subcellularLocation>
    <subcellularLocation>
        <location evidence="13">Cell membrane</location>
        <topology evidence="13">Multi-pass membrane protein</topology>
    </subcellularLocation>
</comment>
<dbReference type="InterPro" id="IPR019998">
    <property type="entry name" value="Membr_insert_YidC"/>
</dbReference>
<dbReference type="EMBL" id="JACJKX010000001">
    <property type="protein sequence ID" value="MBM6927722.1"/>
    <property type="molecule type" value="Genomic_DNA"/>
</dbReference>
<evidence type="ECO:0000256" key="6">
    <source>
        <dbReference type="ARBA" id="ARBA00022692"/>
    </source>
</evidence>
<feature type="domain" description="Membrane insertase YidC/Oxa/ALB C-terminal" evidence="14">
    <location>
        <begin position="378"/>
        <end position="556"/>
    </location>
</feature>
<dbReference type="PRINTS" id="PR01900">
    <property type="entry name" value="YIDCPROTEIN"/>
</dbReference>
<organism evidence="16 17">
    <name type="scientific">Parasutterella secunda</name>
    <dbReference type="NCBI Taxonomy" id="626947"/>
    <lineage>
        <taxon>Bacteria</taxon>
        <taxon>Pseudomonadati</taxon>
        <taxon>Pseudomonadota</taxon>
        <taxon>Betaproteobacteria</taxon>
        <taxon>Burkholderiales</taxon>
        <taxon>Sutterellaceae</taxon>
        <taxon>Parasutterella</taxon>
    </lineage>
</organism>
<evidence type="ECO:0000256" key="10">
    <source>
        <dbReference type="ARBA" id="ARBA00023186"/>
    </source>
</evidence>
<dbReference type="NCBIfam" id="TIGR03592">
    <property type="entry name" value="yidC_oxa1_cterm"/>
    <property type="match status" value="1"/>
</dbReference>
<evidence type="ECO:0000256" key="8">
    <source>
        <dbReference type="ARBA" id="ARBA00022989"/>
    </source>
</evidence>
<keyword evidence="8 13" id="KW-1133">Transmembrane helix</keyword>
<evidence type="ECO:0000256" key="7">
    <source>
        <dbReference type="ARBA" id="ARBA00022927"/>
    </source>
</evidence>
<comment type="similarity">
    <text evidence="2 13">Belongs to the OXA1/ALB3/YidC family. Type 1 subfamily.</text>
</comment>
<dbReference type="InterPro" id="IPR028053">
    <property type="entry name" value="Membr_insert_YidC_N"/>
</dbReference>
<evidence type="ECO:0000256" key="3">
    <source>
        <dbReference type="ARBA" id="ARBA00015325"/>
    </source>
</evidence>
<feature type="transmembrane region" description="Helical" evidence="13">
    <location>
        <begin position="378"/>
        <end position="398"/>
    </location>
</feature>
<dbReference type="HAMAP" id="MF_01810">
    <property type="entry name" value="YidC_type1"/>
    <property type="match status" value="1"/>
</dbReference>
<evidence type="ECO:0000256" key="9">
    <source>
        <dbReference type="ARBA" id="ARBA00023136"/>
    </source>
</evidence>
<feature type="transmembrane region" description="Helical" evidence="13">
    <location>
        <begin position="488"/>
        <end position="505"/>
    </location>
</feature>
<keyword evidence="4 13" id="KW-0813">Transport</keyword>
<sequence>MGRELQRAFLWMIFLLGLFMLWDAWQVRNGNPSFFGTPAPVEEQVAANDAGTQTPAAPVADSKAVASEVNVTITKPVVVTTDLFKITFDANGASVARAELLKERQTPDWKTRGLPGLVLGSSEEEQEVGNVVLFDTSAQHVYKAETGLVGGNYPNHRTSFRLISDNLTMKDGQETLEVSFAANQGNVELVKTYVFHRGHYGIDVKHTIRNQGNVAISPSVYMQLTRDDGKVASDSAFYNTFTGPAAYTEDEKFQKISFDSIADDDTGLPSQSKEGWIAMLQHYFLTAWVPPQENNRELYTRQLDKHLFAIGSIVAMGEVAPGTQKTVDSVLYVGPQDQRRLEYIAPNLDLVVDYGWLTFLAKPIYWLLAFLQGLVGNWGWAIVLLTVLVKAILYPISAAGYKSMARMRDVAPRMKAIQEKYGDDKQALNQAMMELYRREKINPAGGCLPILFQIPVFLALYWVLLATVELRGANWLLWVNDLASPDPYLILPLLMVATMIIQMKISPRPTDPTQAKVMMFMPIVFGVMFFFFASGLVLYWLTNNVLSIWQQWYVNKQIEEERRKRTIS</sequence>
<name>A0ABS2GRY7_9BURK</name>
<dbReference type="Pfam" id="PF14849">
    <property type="entry name" value="YidC_periplas"/>
    <property type="match status" value="1"/>
</dbReference>
<evidence type="ECO:0000256" key="12">
    <source>
        <dbReference type="ARBA" id="ARBA00033342"/>
    </source>
</evidence>
<dbReference type="Gene3D" id="2.70.98.90">
    <property type="match status" value="1"/>
</dbReference>
<comment type="subunit">
    <text evidence="13">Interacts with the Sec translocase complex via SecD. Specifically interacts with transmembrane segments of nascent integral membrane proteins during membrane integration.</text>
</comment>